<dbReference type="InterPro" id="IPR046348">
    <property type="entry name" value="SIS_dom_sf"/>
</dbReference>
<dbReference type="Pfam" id="PF22645">
    <property type="entry name" value="GKRP_SIS_N"/>
    <property type="match status" value="1"/>
</dbReference>
<dbReference type="EC" id="4.2.1.126" evidence="3"/>
<dbReference type="InterPro" id="IPR005488">
    <property type="entry name" value="Etherase_MurQ"/>
</dbReference>
<dbReference type="GO" id="GO:0097173">
    <property type="term" value="P:N-acetylmuramic acid catabolic process"/>
    <property type="evidence" value="ECO:0007669"/>
    <property type="project" value="UniProtKB-UniPathway"/>
</dbReference>
<accession>A0A2T2XD22</accession>
<dbReference type="FunFam" id="3.40.50.10490:FF:000014">
    <property type="entry name" value="N-acetylmuramic acid 6-phosphate etherase"/>
    <property type="match status" value="1"/>
</dbReference>
<comment type="subunit">
    <text evidence="3">Homodimer.</text>
</comment>
<dbReference type="GO" id="GO:0097367">
    <property type="term" value="F:carbohydrate derivative binding"/>
    <property type="evidence" value="ECO:0007669"/>
    <property type="project" value="InterPro"/>
</dbReference>
<proteinExistence type="inferred from homology"/>
<reference evidence="5 6" key="1">
    <citation type="journal article" date="2014" name="BMC Genomics">
        <title>Comparison of environmental and isolate Sulfobacillus genomes reveals diverse carbon, sulfur, nitrogen, and hydrogen metabolisms.</title>
        <authorList>
            <person name="Justice N.B."/>
            <person name="Norman A."/>
            <person name="Brown C.T."/>
            <person name="Singh A."/>
            <person name="Thomas B.C."/>
            <person name="Banfield J.F."/>
        </authorList>
    </citation>
    <scope>NUCLEOTIDE SEQUENCE [LARGE SCALE GENOMIC DNA]</scope>
    <source>
        <strain evidence="5">AMDSBA4</strain>
    </source>
</reference>
<dbReference type="Gene3D" id="1.10.8.1080">
    <property type="match status" value="1"/>
</dbReference>
<comment type="miscellaneous">
    <text evidence="3">A lyase-type mechanism (elimination/hydration) is suggested for the cleavage of the lactyl ether bond of MurNAc 6-phosphate, with the formation of an alpha,beta-unsaturated aldehyde intermediate with (E)-stereochemistry, followed by the syn addition of water to give product.</text>
</comment>
<feature type="active site" description="Proton donor" evidence="3">
    <location>
        <position position="81"/>
    </location>
</feature>
<evidence type="ECO:0000313" key="6">
    <source>
        <dbReference type="Proteomes" id="UP000242972"/>
    </source>
</evidence>
<dbReference type="NCBIfam" id="TIGR00274">
    <property type="entry name" value="N-acetylmuramic acid 6-phosphate etherase"/>
    <property type="match status" value="1"/>
</dbReference>
<dbReference type="GO" id="GO:0009254">
    <property type="term" value="P:peptidoglycan turnover"/>
    <property type="evidence" value="ECO:0007669"/>
    <property type="project" value="TreeGrafter"/>
</dbReference>
<organism evidence="5 6">
    <name type="scientific">Sulfobacillus benefaciens</name>
    <dbReference type="NCBI Taxonomy" id="453960"/>
    <lineage>
        <taxon>Bacteria</taxon>
        <taxon>Bacillati</taxon>
        <taxon>Bacillota</taxon>
        <taxon>Clostridia</taxon>
        <taxon>Eubacteriales</taxon>
        <taxon>Clostridiales Family XVII. Incertae Sedis</taxon>
        <taxon>Sulfobacillus</taxon>
    </lineage>
</organism>
<evidence type="ECO:0000256" key="3">
    <source>
        <dbReference type="HAMAP-Rule" id="MF_00068"/>
    </source>
</evidence>
<gene>
    <name evidence="3 5" type="primary">murQ</name>
    <name evidence="5" type="ORF">C7B46_14565</name>
</gene>
<feature type="domain" description="SIS" evidence="4">
    <location>
        <begin position="49"/>
        <end position="216"/>
    </location>
</feature>
<evidence type="ECO:0000313" key="5">
    <source>
        <dbReference type="EMBL" id="PSR32389.1"/>
    </source>
</evidence>
<evidence type="ECO:0000259" key="4">
    <source>
        <dbReference type="PROSITE" id="PS51464"/>
    </source>
</evidence>
<comment type="caution">
    <text evidence="5">The sequence shown here is derived from an EMBL/GenBank/DDBJ whole genome shotgun (WGS) entry which is preliminary data.</text>
</comment>
<comment type="catalytic activity">
    <reaction evidence="3">
        <text>N-acetyl-D-muramate 6-phosphate + H2O = N-acetyl-D-glucosamine 6-phosphate + (R)-lactate</text>
        <dbReference type="Rhea" id="RHEA:26410"/>
        <dbReference type="ChEBI" id="CHEBI:15377"/>
        <dbReference type="ChEBI" id="CHEBI:16004"/>
        <dbReference type="ChEBI" id="CHEBI:57513"/>
        <dbReference type="ChEBI" id="CHEBI:58722"/>
        <dbReference type="EC" id="4.2.1.126"/>
    </reaction>
</comment>
<evidence type="ECO:0000256" key="2">
    <source>
        <dbReference type="ARBA" id="ARBA00023277"/>
    </source>
</evidence>
<dbReference type="PROSITE" id="PS51464">
    <property type="entry name" value="SIS"/>
    <property type="match status" value="1"/>
</dbReference>
<comment type="similarity">
    <text evidence="3">Belongs to the GCKR-like family. MurNAc-6-P etherase subfamily.</text>
</comment>
<dbReference type="HAMAP" id="MF_00068">
    <property type="entry name" value="MurQ"/>
    <property type="match status" value="1"/>
</dbReference>
<feature type="active site" evidence="3">
    <location>
        <position position="112"/>
    </location>
</feature>
<dbReference type="NCBIfam" id="NF009222">
    <property type="entry name" value="PRK12570.1"/>
    <property type="match status" value="1"/>
</dbReference>
<dbReference type="UniPathway" id="UPA00342"/>
<dbReference type="InterPro" id="IPR001347">
    <property type="entry name" value="SIS_dom"/>
</dbReference>
<dbReference type="InterPro" id="IPR040190">
    <property type="entry name" value="MURQ/GCKR"/>
</dbReference>
<dbReference type="Proteomes" id="UP000242972">
    <property type="component" value="Unassembled WGS sequence"/>
</dbReference>
<dbReference type="GO" id="GO:0046348">
    <property type="term" value="P:amino sugar catabolic process"/>
    <property type="evidence" value="ECO:0007669"/>
    <property type="project" value="InterPro"/>
</dbReference>
<name>A0A2T2XD22_9FIRM</name>
<keyword evidence="2 3" id="KW-0119">Carbohydrate metabolism</keyword>
<evidence type="ECO:0000256" key="1">
    <source>
        <dbReference type="ARBA" id="ARBA00023239"/>
    </source>
</evidence>
<dbReference type="PANTHER" id="PTHR10088">
    <property type="entry name" value="GLUCOKINASE REGULATORY PROTEIN"/>
    <property type="match status" value="1"/>
</dbReference>
<dbReference type="PANTHER" id="PTHR10088:SF4">
    <property type="entry name" value="GLUCOKINASE REGULATORY PROTEIN"/>
    <property type="match status" value="1"/>
</dbReference>
<dbReference type="GO" id="GO:0016835">
    <property type="term" value="F:carbon-oxygen lyase activity"/>
    <property type="evidence" value="ECO:0007669"/>
    <property type="project" value="UniProtKB-UniRule"/>
</dbReference>
<dbReference type="Gene3D" id="3.40.50.10490">
    <property type="entry name" value="Glucose-6-phosphate isomerase like protein, domain 1"/>
    <property type="match status" value="1"/>
</dbReference>
<dbReference type="NCBIfam" id="NF003915">
    <property type="entry name" value="PRK05441.1"/>
    <property type="match status" value="1"/>
</dbReference>
<sequence>MHRLATETGTTEVPMLEQLSTTKLLQLINAHDQTVALRVAEKLAVIAEAVDKISANMAVGGRLIYVGAGTSGRLGVLDAAECPPTFGVDYETVVGVIAGGDQAIRCAVEDAEDDEELGHQEMIAMNLREHDTVVGISASGRTPYVLGALRMARGLKVLTIALSNNKDSEIGRLASLAIEVETGPEILVGSTRMKAGTAQKMVLNMLSTAVMIRQGKTYQNLMVDMRPSNQKLVDRAKRMVAVACDCNYRRAEQLFEQAQGNVKIAVIMGRGKVEYAHAKNLLEACGGSVYQALHRL</sequence>
<dbReference type="GO" id="GO:0016803">
    <property type="term" value="F:ether hydrolase activity"/>
    <property type="evidence" value="ECO:0007669"/>
    <property type="project" value="TreeGrafter"/>
</dbReference>
<comment type="function">
    <text evidence="3">Specifically catalyzes the cleavage of the D-lactyl ether substituent of MurNAc 6-phosphate, producing GlcNAc 6-phosphate and D-lactate.</text>
</comment>
<protein>
    <recommendedName>
        <fullName evidence="3">N-acetylmuramic acid 6-phosphate etherase</fullName>
        <shortName evidence="3">MurNAc-6-P etherase</shortName>
        <ecNumber evidence="3">4.2.1.126</ecNumber>
    </recommendedName>
    <alternativeName>
        <fullName evidence="3">N-acetylmuramic acid 6-phosphate hydrolase</fullName>
    </alternativeName>
    <alternativeName>
        <fullName evidence="3">N-acetylmuramic acid 6-phosphate lyase</fullName>
    </alternativeName>
</protein>
<dbReference type="EMBL" id="PXYW01000043">
    <property type="protein sequence ID" value="PSR32389.1"/>
    <property type="molecule type" value="Genomic_DNA"/>
</dbReference>
<comment type="pathway">
    <text evidence="3">Amino-sugar metabolism; N-acetylmuramate degradation.</text>
</comment>
<dbReference type="CDD" id="cd05007">
    <property type="entry name" value="SIS_Etherase"/>
    <property type="match status" value="1"/>
</dbReference>
<dbReference type="AlphaFoldDB" id="A0A2T2XD22"/>
<dbReference type="SUPFAM" id="SSF53697">
    <property type="entry name" value="SIS domain"/>
    <property type="match status" value="1"/>
</dbReference>
<keyword evidence="1 3" id="KW-0456">Lyase</keyword>